<dbReference type="InterPro" id="IPR009003">
    <property type="entry name" value="Peptidase_S1_PA"/>
</dbReference>
<dbReference type="GO" id="GO:0004252">
    <property type="term" value="F:serine-type endopeptidase activity"/>
    <property type="evidence" value="ECO:0007669"/>
    <property type="project" value="InterPro"/>
</dbReference>
<dbReference type="Proteomes" id="UP000801492">
    <property type="component" value="Unassembled WGS sequence"/>
</dbReference>
<protein>
    <recommendedName>
        <fullName evidence="2">Peptidase S1 domain-containing protein</fullName>
    </recommendedName>
</protein>
<dbReference type="Pfam" id="PF00089">
    <property type="entry name" value="Trypsin"/>
    <property type="match status" value="1"/>
</dbReference>
<keyword evidence="4" id="KW-1185">Reference proteome</keyword>
<dbReference type="SUPFAM" id="SSF50494">
    <property type="entry name" value="Trypsin-like serine proteases"/>
    <property type="match status" value="1"/>
</dbReference>
<sequence length="274" mass="31876">MVFREALICFILVHFMVIHQVFCIDTRRSAGEFGFVALLLNSDNSQLACIGAIISDRWILDSCADRSWYKFHYAKVGWMDSLSPDIYKITHCVISNNYKEIPFFLNGTVMTHLYATDHGIFLHKTEKSIHFNPNVTSIDLPQDFSLPGEARVVYLFNHNIVSQQLRIVKNRFCDSKLSRYFQHQQPISVKSPLYCVATRKIAFNHCCQSQALMIWMNQLIGVMAWSTACSKILGVDPWVFSQVSFYMEWIKNTTDWVKWDKSKTTRVIYHTSFK</sequence>
<keyword evidence="1" id="KW-0732">Signal</keyword>
<accession>A0A8K0CWX4</accession>
<dbReference type="Gene3D" id="2.40.10.10">
    <property type="entry name" value="Trypsin-like serine proteases"/>
    <property type="match status" value="2"/>
</dbReference>
<reference evidence="3" key="1">
    <citation type="submission" date="2019-08" db="EMBL/GenBank/DDBJ databases">
        <title>The genome of the North American firefly Photinus pyralis.</title>
        <authorList>
            <consortium name="Photinus pyralis genome working group"/>
            <person name="Fallon T.R."/>
            <person name="Sander Lower S.E."/>
            <person name="Weng J.-K."/>
        </authorList>
    </citation>
    <scope>NUCLEOTIDE SEQUENCE</scope>
    <source>
        <strain evidence="3">TRF0915ILg1</strain>
        <tissue evidence="3">Whole body</tissue>
    </source>
</reference>
<dbReference type="EMBL" id="VTPC01008427">
    <property type="protein sequence ID" value="KAF2892841.1"/>
    <property type="molecule type" value="Genomic_DNA"/>
</dbReference>
<feature type="domain" description="Peptidase S1" evidence="2">
    <location>
        <begin position="22"/>
        <end position="250"/>
    </location>
</feature>
<organism evidence="3 4">
    <name type="scientific">Ignelater luminosus</name>
    <name type="common">Cucubano</name>
    <name type="synonym">Pyrophorus luminosus</name>
    <dbReference type="NCBI Taxonomy" id="2038154"/>
    <lineage>
        <taxon>Eukaryota</taxon>
        <taxon>Metazoa</taxon>
        <taxon>Ecdysozoa</taxon>
        <taxon>Arthropoda</taxon>
        <taxon>Hexapoda</taxon>
        <taxon>Insecta</taxon>
        <taxon>Pterygota</taxon>
        <taxon>Neoptera</taxon>
        <taxon>Endopterygota</taxon>
        <taxon>Coleoptera</taxon>
        <taxon>Polyphaga</taxon>
        <taxon>Elateriformia</taxon>
        <taxon>Elateroidea</taxon>
        <taxon>Elateridae</taxon>
        <taxon>Agrypninae</taxon>
        <taxon>Pyrophorini</taxon>
        <taxon>Ignelater</taxon>
    </lineage>
</organism>
<evidence type="ECO:0000313" key="4">
    <source>
        <dbReference type="Proteomes" id="UP000801492"/>
    </source>
</evidence>
<evidence type="ECO:0000313" key="3">
    <source>
        <dbReference type="EMBL" id="KAF2892841.1"/>
    </source>
</evidence>
<dbReference type="AlphaFoldDB" id="A0A8K0CWX4"/>
<dbReference type="GO" id="GO:0006508">
    <property type="term" value="P:proteolysis"/>
    <property type="evidence" value="ECO:0007669"/>
    <property type="project" value="InterPro"/>
</dbReference>
<feature type="chain" id="PRO_5035445947" description="Peptidase S1 domain-containing protein" evidence="1">
    <location>
        <begin position="24"/>
        <end position="274"/>
    </location>
</feature>
<comment type="caution">
    <text evidence="3">The sequence shown here is derived from an EMBL/GenBank/DDBJ whole genome shotgun (WGS) entry which is preliminary data.</text>
</comment>
<dbReference type="SMART" id="SM00020">
    <property type="entry name" value="Tryp_SPc"/>
    <property type="match status" value="1"/>
</dbReference>
<gene>
    <name evidence="3" type="ORF">ILUMI_13333</name>
</gene>
<proteinExistence type="predicted"/>
<evidence type="ECO:0000256" key="1">
    <source>
        <dbReference type="SAM" id="SignalP"/>
    </source>
</evidence>
<name>A0A8K0CWX4_IGNLU</name>
<evidence type="ECO:0000259" key="2">
    <source>
        <dbReference type="SMART" id="SM00020"/>
    </source>
</evidence>
<dbReference type="InterPro" id="IPR001254">
    <property type="entry name" value="Trypsin_dom"/>
</dbReference>
<feature type="signal peptide" evidence="1">
    <location>
        <begin position="1"/>
        <end position="23"/>
    </location>
</feature>
<dbReference type="InterPro" id="IPR043504">
    <property type="entry name" value="Peptidase_S1_PA_chymotrypsin"/>
</dbReference>